<dbReference type="Proteomes" id="UP001341281">
    <property type="component" value="Chromosome 06"/>
</dbReference>
<protein>
    <submittedName>
        <fullName evidence="1">Uncharacterized protein</fullName>
    </submittedName>
</protein>
<keyword evidence="2" id="KW-1185">Reference proteome</keyword>
<accession>A0AAQ3TUS9</accession>
<gene>
    <name evidence="1" type="ORF">U9M48_026191</name>
</gene>
<name>A0AAQ3TUS9_PASNO</name>
<reference evidence="1 2" key="1">
    <citation type="submission" date="2024-02" db="EMBL/GenBank/DDBJ databases">
        <title>High-quality chromosome-scale genome assembly of Pensacola bahiagrass (Paspalum notatum Flugge var. saurae).</title>
        <authorList>
            <person name="Vega J.M."/>
            <person name="Podio M."/>
            <person name="Orjuela J."/>
            <person name="Siena L.A."/>
            <person name="Pessino S.C."/>
            <person name="Combes M.C."/>
            <person name="Mariac C."/>
            <person name="Albertini E."/>
            <person name="Pupilli F."/>
            <person name="Ortiz J.P.A."/>
            <person name="Leblanc O."/>
        </authorList>
    </citation>
    <scope>NUCLEOTIDE SEQUENCE [LARGE SCALE GENOMIC DNA]</scope>
    <source>
        <strain evidence="1">R1</strain>
        <tissue evidence="1">Leaf</tissue>
    </source>
</reference>
<dbReference type="EMBL" id="CP144750">
    <property type="protein sequence ID" value="WVZ78487.1"/>
    <property type="molecule type" value="Genomic_DNA"/>
</dbReference>
<proteinExistence type="predicted"/>
<evidence type="ECO:0000313" key="1">
    <source>
        <dbReference type="EMBL" id="WVZ78487.1"/>
    </source>
</evidence>
<evidence type="ECO:0000313" key="2">
    <source>
        <dbReference type="Proteomes" id="UP001341281"/>
    </source>
</evidence>
<dbReference type="AlphaFoldDB" id="A0AAQ3TUS9"/>
<sequence length="208" mass="23670">MKLEGTFIFRIQFEHLLIYNKDAAIAICSQQSRIPELLRPVVSQFLSEEELLNIAENLEIIFMSMPQSIKKLTDFINANGGKLVRTEILAGNREECVALDLGMMLFQSCAAEVFRAHKLGLSWDGDLDPEDIVVINEDEVRITKIPMPGNGSKKVRDVRKVGDLFMPKFVKGEKTALYFTILKMIWQLQVLMMLKKNGFLSLFSDILV</sequence>
<organism evidence="1 2">
    <name type="scientific">Paspalum notatum var. saurae</name>
    <dbReference type="NCBI Taxonomy" id="547442"/>
    <lineage>
        <taxon>Eukaryota</taxon>
        <taxon>Viridiplantae</taxon>
        <taxon>Streptophyta</taxon>
        <taxon>Embryophyta</taxon>
        <taxon>Tracheophyta</taxon>
        <taxon>Spermatophyta</taxon>
        <taxon>Magnoliopsida</taxon>
        <taxon>Liliopsida</taxon>
        <taxon>Poales</taxon>
        <taxon>Poaceae</taxon>
        <taxon>PACMAD clade</taxon>
        <taxon>Panicoideae</taxon>
        <taxon>Andropogonodae</taxon>
        <taxon>Paspaleae</taxon>
        <taxon>Paspalinae</taxon>
        <taxon>Paspalum</taxon>
    </lineage>
</organism>